<feature type="domain" description="SMP-30/Gluconolactonase/LRE-like region" evidence="4">
    <location>
        <begin position="45"/>
        <end position="311"/>
    </location>
</feature>
<evidence type="ECO:0000259" key="4">
    <source>
        <dbReference type="Pfam" id="PF08450"/>
    </source>
</evidence>
<keyword evidence="6" id="KW-1185">Reference proteome</keyword>
<dbReference type="SUPFAM" id="SSF63829">
    <property type="entry name" value="Calcium-dependent phosphotriesterase"/>
    <property type="match status" value="1"/>
</dbReference>
<dbReference type="InterPro" id="IPR051262">
    <property type="entry name" value="SMP-30/CGR1_Lactonase"/>
</dbReference>
<evidence type="ECO:0000256" key="3">
    <source>
        <dbReference type="PIRSR" id="PIRSR605511-2"/>
    </source>
</evidence>
<organism evidence="5 6">
    <name type="scientific">Luteimonas salinisoli</name>
    <dbReference type="NCBI Taxonomy" id="2752307"/>
    <lineage>
        <taxon>Bacteria</taxon>
        <taxon>Pseudomonadati</taxon>
        <taxon>Pseudomonadota</taxon>
        <taxon>Gammaproteobacteria</taxon>
        <taxon>Lysobacterales</taxon>
        <taxon>Lysobacteraceae</taxon>
        <taxon>Luteimonas</taxon>
    </lineage>
</organism>
<feature type="binding site" evidence="3">
    <location>
        <position position="47"/>
    </location>
    <ligand>
        <name>a divalent metal cation</name>
        <dbReference type="ChEBI" id="CHEBI:60240"/>
    </ligand>
</feature>
<evidence type="ECO:0000313" key="5">
    <source>
        <dbReference type="EMBL" id="NZA25436.1"/>
    </source>
</evidence>
<feature type="binding site" evidence="3">
    <location>
        <position position="201"/>
    </location>
    <ligand>
        <name>a divalent metal cation</name>
        <dbReference type="ChEBI" id="CHEBI:60240"/>
    </ligand>
</feature>
<keyword evidence="3" id="KW-0479">Metal-binding</keyword>
<dbReference type="InterPro" id="IPR013658">
    <property type="entry name" value="SGL"/>
</dbReference>
<evidence type="ECO:0000256" key="2">
    <source>
        <dbReference type="PIRSR" id="PIRSR605511-1"/>
    </source>
</evidence>
<feature type="binding site" evidence="3">
    <location>
        <position position="257"/>
    </location>
    <ligand>
        <name>a divalent metal cation</name>
        <dbReference type="ChEBI" id="CHEBI:60240"/>
    </ligand>
</feature>
<dbReference type="RefSeq" id="WP_180677314.1">
    <property type="nucleotide sequence ID" value="NZ_JACCKA010000027.1"/>
</dbReference>
<protein>
    <submittedName>
        <fullName evidence="5">SMP-30/gluconolactonase/LRE family protein</fullName>
    </submittedName>
</protein>
<feature type="active site" description="Proton donor/acceptor" evidence="2">
    <location>
        <position position="257"/>
    </location>
</feature>
<dbReference type="Pfam" id="PF08450">
    <property type="entry name" value="SGL"/>
    <property type="match status" value="1"/>
</dbReference>
<comment type="cofactor">
    <cofactor evidence="3">
        <name>Zn(2+)</name>
        <dbReference type="ChEBI" id="CHEBI:29105"/>
    </cofactor>
    <text evidence="3">Binds 1 divalent metal cation per subunit.</text>
</comment>
<dbReference type="GO" id="GO:0016787">
    <property type="term" value="F:hydrolase activity"/>
    <property type="evidence" value="ECO:0007669"/>
    <property type="project" value="UniProtKB-KW"/>
</dbReference>
<feature type="binding site" evidence="3">
    <location>
        <position position="169"/>
    </location>
    <ligand>
        <name>substrate</name>
    </ligand>
</feature>
<dbReference type="PANTHER" id="PTHR47572:SF4">
    <property type="entry name" value="LACTONASE DRP35"/>
    <property type="match status" value="1"/>
</dbReference>
<dbReference type="Gene3D" id="2.120.10.30">
    <property type="entry name" value="TolB, C-terminal domain"/>
    <property type="match status" value="1"/>
</dbReference>
<accession>A0A853J8E2</accession>
<gene>
    <name evidence="5" type="ORF">H0E84_03495</name>
</gene>
<evidence type="ECO:0000256" key="1">
    <source>
        <dbReference type="ARBA" id="ARBA00022801"/>
    </source>
</evidence>
<name>A0A853J8E2_9GAMM</name>
<dbReference type="AlphaFoldDB" id="A0A853J8E2"/>
<dbReference type="Proteomes" id="UP000578091">
    <property type="component" value="Unassembled WGS sequence"/>
</dbReference>
<dbReference type="GO" id="GO:0046872">
    <property type="term" value="F:metal ion binding"/>
    <property type="evidence" value="ECO:0007669"/>
    <property type="project" value="UniProtKB-KW"/>
</dbReference>
<sequence>MSATQASATPAFDAVGRLTAFDDAFAEVVPPDARIEQLTGDEFTWSEGPAWVGDGDYLLFNDVPENRMYRWSEADGLSVFLEPSGYAGPDDGTLREAGANGLFAEPGGTVLLADSGSRLVARLDPETKEKTALASSYEGKRFNSPNDVVRRADGAVFFTDPPYGLKDMDESPAKELAFNGVYRIDADGGVHLVDDALSFPNGVALSPDGNTLYVANSDPERPIWMAYTLDETGNAVDSRVFADASDLLGEDAPGLPDGMAVAADGTLFATGPGGVLVFKPDGTRLGRIETGTAVANCTLAEDGRVLYMTSHGFLARVRLR</sequence>
<dbReference type="PRINTS" id="PR01790">
    <property type="entry name" value="SMP30FAMILY"/>
</dbReference>
<feature type="binding site" evidence="3">
    <location>
        <position position="146"/>
    </location>
    <ligand>
        <name>substrate</name>
    </ligand>
</feature>
<dbReference type="InterPro" id="IPR011042">
    <property type="entry name" value="6-blade_b-propeller_TolB-like"/>
</dbReference>
<keyword evidence="1" id="KW-0378">Hydrolase</keyword>
<comment type="caution">
    <text evidence="5">The sequence shown here is derived from an EMBL/GenBank/DDBJ whole genome shotgun (WGS) entry which is preliminary data.</text>
</comment>
<dbReference type="PANTHER" id="PTHR47572">
    <property type="entry name" value="LIPOPROTEIN-RELATED"/>
    <property type="match status" value="1"/>
</dbReference>
<proteinExistence type="predicted"/>
<evidence type="ECO:0000313" key="6">
    <source>
        <dbReference type="Proteomes" id="UP000578091"/>
    </source>
</evidence>
<keyword evidence="3" id="KW-0862">Zinc</keyword>
<dbReference type="EMBL" id="JACCKA010000027">
    <property type="protein sequence ID" value="NZA25436.1"/>
    <property type="molecule type" value="Genomic_DNA"/>
</dbReference>
<dbReference type="InterPro" id="IPR005511">
    <property type="entry name" value="SMP-30"/>
</dbReference>
<reference evidence="5 6" key="1">
    <citation type="submission" date="2020-07" db="EMBL/GenBank/DDBJ databases">
        <title>Luteimonas sp. SJ-92.</title>
        <authorList>
            <person name="Huang X.-X."/>
            <person name="Xu L."/>
            <person name="Sun J.-Q."/>
        </authorList>
    </citation>
    <scope>NUCLEOTIDE SEQUENCE [LARGE SCALE GENOMIC DNA]</scope>
    <source>
        <strain evidence="5 6">SJ-92</strain>
    </source>
</reference>